<dbReference type="Proteomes" id="UP001428341">
    <property type="component" value="Unassembled WGS sequence"/>
</dbReference>
<comment type="caution">
    <text evidence="1">The sequence shown here is derived from an EMBL/GenBank/DDBJ whole genome shotgun (WGS) entry which is preliminary data.</text>
</comment>
<evidence type="ECO:0000313" key="1">
    <source>
        <dbReference type="EMBL" id="KAK9193510.1"/>
    </source>
</evidence>
<name>A0AAP0LZZ8_9ROSI</name>
<sequence>MCFCLCSSLFIAGMERLISSIKCKYSLILDFFIKFNTRAAIRCLFPHSPHPRPTPNPLRVHCDCLCFFAFWFA</sequence>
<dbReference type="AlphaFoldDB" id="A0AAP0LZZ8"/>
<reference evidence="1 2" key="1">
    <citation type="submission" date="2024-05" db="EMBL/GenBank/DDBJ databases">
        <title>Haplotype-resolved chromosome-level genome assembly of Huyou (Citrus changshanensis).</title>
        <authorList>
            <person name="Miao C."/>
            <person name="Chen W."/>
            <person name="Wu Y."/>
            <person name="Wang L."/>
            <person name="Zhao S."/>
            <person name="Grierson D."/>
            <person name="Xu C."/>
            <person name="Chen K."/>
        </authorList>
    </citation>
    <scope>NUCLEOTIDE SEQUENCE [LARGE SCALE GENOMIC DNA]</scope>
    <source>
        <strain evidence="1">01-14</strain>
        <tissue evidence="1">Leaf</tissue>
    </source>
</reference>
<organism evidence="1 2">
    <name type="scientific">Citrus x changshan-huyou</name>
    <dbReference type="NCBI Taxonomy" id="2935761"/>
    <lineage>
        <taxon>Eukaryota</taxon>
        <taxon>Viridiplantae</taxon>
        <taxon>Streptophyta</taxon>
        <taxon>Embryophyta</taxon>
        <taxon>Tracheophyta</taxon>
        <taxon>Spermatophyta</taxon>
        <taxon>Magnoliopsida</taxon>
        <taxon>eudicotyledons</taxon>
        <taxon>Gunneridae</taxon>
        <taxon>Pentapetalae</taxon>
        <taxon>rosids</taxon>
        <taxon>malvids</taxon>
        <taxon>Sapindales</taxon>
        <taxon>Rutaceae</taxon>
        <taxon>Aurantioideae</taxon>
        <taxon>Citrus</taxon>
    </lineage>
</organism>
<evidence type="ECO:0000313" key="2">
    <source>
        <dbReference type="Proteomes" id="UP001428341"/>
    </source>
</evidence>
<gene>
    <name evidence="1" type="ORF">WN944_004207</name>
</gene>
<dbReference type="EMBL" id="JBCGBO010000006">
    <property type="protein sequence ID" value="KAK9193510.1"/>
    <property type="molecule type" value="Genomic_DNA"/>
</dbReference>
<proteinExistence type="predicted"/>
<keyword evidence="2" id="KW-1185">Reference proteome</keyword>
<protein>
    <submittedName>
        <fullName evidence="1">Uncharacterized protein</fullName>
    </submittedName>
</protein>
<accession>A0AAP0LZZ8</accession>